<keyword evidence="1" id="KW-1133">Transmembrane helix</keyword>
<proteinExistence type="predicted"/>
<protein>
    <submittedName>
        <fullName evidence="2">Uncharacterized protein</fullName>
    </submittedName>
</protein>
<name>A0A0L8HAD5_OCTBM</name>
<organism evidence="2">
    <name type="scientific">Octopus bimaculoides</name>
    <name type="common">California two-spotted octopus</name>
    <dbReference type="NCBI Taxonomy" id="37653"/>
    <lineage>
        <taxon>Eukaryota</taxon>
        <taxon>Metazoa</taxon>
        <taxon>Spiralia</taxon>
        <taxon>Lophotrochozoa</taxon>
        <taxon>Mollusca</taxon>
        <taxon>Cephalopoda</taxon>
        <taxon>Coleoidea</taxon>
        <taxon>Octopodiformes</taxon>
        <taxon>Octopoda</taxon>
        <taxon>Incirrata</taxon>
        <taxon>Octopodidae</taxon>
        <taxon>Octopus</taxon>
    </lineage>
</organism>
<evidence type="ECO:0000256" key="1">
    <source>
        <dbReference type="SAM" id="Phobius"/>
    </source>
</evidence>
<sequence length="177" mass="21815">ICVCYLSTLYFSYKYAYLFTSIYIFIYLFCLFLRFRENFISTLDNDVYNRKKNITLELQNITHHHRTKEVQNITHHHHRHHHHHQFHYRIFVLIFLIIFIIIIFIIIIFIIIIIIIIIIIVINIFILFIILESVFPCLISWMDVDRCIFLHISKWHRYCTFYCDLITLSSIIYHPFK</sequence>
<gene>
    <name evidence="2" type="ORF">OCBIM_22019899mg</name>
</gene>
<feature type="transmembrane region" description="Helical" evidence="1">
    <location>
        <begin position="15"/>
        <end position="33"/>
    </location>
</feature>
<evidence type="ECO:0000313" key="2">
    <source>
        <dbReference type="EMBL" id="KOF85725.1"/>
    </source>
</evidence>
<keyword evidence="1" id="KW-0812">Transmembrane</keyword>
<feature type="transmembrane region" description="Helical" evidence="1">
    <location>
        <begin position="90"/>
        <end position="118"/>
    </location>
</feature>
<feature type="transmembrane region" description="Helical" evidence="1">
    <location>
        <begin position="124"/>
        <end position="143"/>
    </location>
</feature>
<feature type="non-terminal residue" evidence="2">
    <location>
        <position position="1"/>
    </location>
</feature>
<dbReference type="EMBL" id="KQ418832">
    <property type="protein sequence ID" value="KOF85725.1"/>
    <property type="molecule type" value="Genomic_DNA"/>
</dbReference>
<dbReference type="AlphaFoldDB" id="A0A0L8HAD5"/>
<accession>A0A0L8HAD5</accession>
<reference evidence="2" key="1">
    <citation type="submission" date="2015-07" db="EMBL/GenBank/DDBJ databases">
        <title>MeaNS - Measles Nucleotide Surveillance Program.</title>
        <authorList>
            <person name="Tran T."/>
            <person name="Druce J."/>
        </authorList>
    </citation>
    <scope>NUCLEOTIDE SEQUENCE</scope>
    <source>
        <strain evidence="2">UCB-OBI-ISO-001</strain>
        <tissue evidence="2">Gonad</tissue>
    </source>
</reference>
<keyword evidence="1" id="KW-0472">Membrane</keyword>